<sequence length="100" mass="11571">MQVDSIFFQHQNQSHGGQSYLLLKCSYSNEENLELQQNRDQKDSVNISDFEKCIRTACDVLHGMDYKNDDILSETIFSHDKETFASEFNLSHSKEETSNS</sequence>
<keyword evidence="2" id="KW-1185">Reference proteome</keyword>
<dbReference type="EMBL" id="BMAV01001356">
    <property type="protein sequence ID" value="GFY39366.1"/>
    <property type="molecule type" value="Genomic_DNA"/>
</dbReference>
<evidence type="ECO:0000313" key="1">
    <source>
        <dbReference type="EMBL" id="GFY39366.1"/>
    </source>
</evidence>
<accession>A0A8X6WSR8</accession>
<dbReference type="Proteomes" id="UP000886998">
    <property type="component" value="Unassembled WGS sequence"/>
</dbReference>
<reference evidence="1" key="1">
    <citation type="submission" date="2020-08" db="EMBL/GenBank/DDBJ databases">
        <title>Multicomponent nature underlies the extraordinary mechanical properties of spider dragline silk.</title>
        <authorList>
            <person name="Kono N."/>
            <person name="Nakamura H."/>
            <person name="Mori M."/>
            <person name="Yoshida Y."/>
            <person name="Ohtoshi R."/>
            <person name="Malay A.D."/>
            <person name="Moran D.A.P."/>
            <person name="Tomita M."/>
            <person name="Numata K."/>
            <person name="Arakawa K."/>
        </authorList>
    </citation>
    <scope>NUCLEOTIDE SEQUENCE</scope>
</reference>
<name>A0A8X6WSR8_9ARAC</name>
<protein>
    <submittedName>
        <fullName evidence="1">Uncharacterized protein</fullName>
    </submittedName>
</protein>
<proteinExistence type="predicted"/>
<organism evidence="1 2">
    <name type="scientific">Trichonephila inaurata madagascariensis</name>
    <dbReference type="NCBI Taxonomy" id="2747483"/>
    <lineage>
        <taxon>Eukaryota</taxon>
        <taxon>Metazoa</taxon>
        <taxon>Ecdysozoa</taxon>
        <taxon>Arthropoda</taxon>
        <taxon>Chelicerata</taxon>
        <taxon>Arachnida</taxon>
        <taxon>Araneae</taxon>
        <taxon>Araneomorphae</taxon>
        <taxon>Entelegynae</taxon>
        <taxon>Araneoidea</taxon>
        <taxon>Nephilidae</taxon>
        <taxon>Trichonephila</taxon>
        <taxon>Trichonephila inaurata</taxon>
    </lineage>
</organism>
<gene>
    <name evidence="1" type="ORF">TNIN_300671</name>
</gene>
<comment type="caution">
    <text evidence="1">The sequence shown here is derived from an EMBL/GenBank/DDBJ whole genome shotgun (WGS) entry which is preliminary data.</text>
</comment>
<dbReference type="AlphaFoldDB" id="A0A8X6WSR8"/>
<evidence type="ECO:0000313" key="2">
    <source>
        <dbReference type="Proteomes" id="UP000886998"/>
    </source>
</evidence>